<dbReference type="CDD" id="cd16961">
    <property type="entry name" value="RMtype1_S_TRD-CR_like"/>
    <property type="match status" value="1"/>
</dbReference>
<evidence type="ECO:0000313" key="5">
    <source>
        <dbReference type="EMBL" id="ADQ59043.1"/>
    </source>
</evidence>
<dbReference type="SUPFAM" id="SSF116734">
    <property type="entry name" value="DNA methylase specificity domain"/>
    <property type="match status" value="2"/>
</dbReference>
<protein>
    <submittedName>
        <fullName evidence="5">Specificity determinant HsdS</fullName>
    </submittedName>
</protein>
<proteinExistence type="inferred from homology"/>
<dbReference type="InterPro" id="IPR000055">
    <property type="entry name" value="Restrct_endonuc_typeI_TRD"/>
</dbReference>
<evidence type="ECO:0000256" key="3">
    <source>
        <dbReference type="ARBA" id="ARBA00023125"/>
    </source>
</evidence>
<dbReference type="PANTHER" id="PTHR30408:SF13">
    <property type="entry name" value="TYPE I RESTRICTION ENZYME HINDI SPECIFICITY SUBUNIT"/>
    <property type="match status" value="1"/>
</dbReference>
<sequence length="402" mass="45658">MSNKEERKAPVLRFKGFTDDWEQRKLDDTITHKSGTSIEKYFSSKGLYKVISIGSYGSNGKYIDQGIRAAANEKTNSHLIKKGELSMVLNDKTGGKIIGRVLLIEKNNQYVVNQRSEIIKLSTSLWDPQFAFTYLNGPFRKKVLRIMQGGTQNYVNFSSVKKLTASLTSVKEQKEIGTLFQKLDNIIILQQRKLKELQQVKQTLSQFLLNGNTHTRPTLRLNGFEDIWKENKLKDIAKISMGQSPSSNNYNKKGNGKILIQGNADIDNGGIRPRVWTTEITKLANKNDILLTVRAPVGELAITNREVVIGRGIAAIKGNKFIYNLLVQKNKEHFWDRISSGSTFKSISSNDIKQLKVYIPSEKEETLIASVLETIKNKIDFQNERINVINKLKKYLLTNLFI</sequence>
<dbReference type="Pfam" id="PF01420">
    <property type="entry name" value="Methylase_S"/>
    <property type="match status" value="2"/>
</dbReference>
<accession>E4SIP4</accession>
<gene>
    <name evidence="5" type="ordered locus">LA2_05420</name>
</gene>
<organism evidence="5 6">
    <name type="scientific">Lactobacillus amylovorus (strain GRL 1112)</name>
    <dbReference type="NCBI Taxonomy" id="695560"/>
    <lineage>
        <taxon>Bacteria</taxon>
        <taxon>Bacillati</taxon>
        <taxon>Bacillota</taxon>
        <taxon>Bacilli</taxon>
        <taxon>Lactobacillales</taxon>
        <taxon>Lactobacillaceae</taxon>
        <taxon>Lactobacillus</taxon>
    </lineage>
</organism>
<dbReference type="GO" id="GO:0009307">
    <property type="term" value="P:DNA restriction-modification system"/>
    <property type="evidence" value="ECO:0007669"/>
    <property type="project" value="UniProtKB-KW"/>
</dbReference>
<evidence type="ECO:0000256" key="2">
    <source>
        <dbReference type="ARBA" id="ARBA00022747"/>
    </source>
</evidence>
<dbReference type="Proteomes" id="UP000007033">
    <property type="component" value="Chromosome"/>
</dbReference>
<evidence type="ECO:0000259" key="4">
    <source>
        <dbReference type="Pfam" id="PF01420"/>
    </source>
</evidence>
<comment type="similarity">
    <text evidence="1">Belongs to the type-I restriction system S methylase family.</text>
</comment>
<evidence type="ECO:0000256" key="1">
    <source>
        <dbReference type="ARBA" id="ARBA00010923"/>
    </source>
</evidence>
<feature type="domain" description="Type I restriction modification DNA specificity" evidence="4">
    <location>
        <begin position="228"/>
        <end position="390"/>
    </location>
</feature>
<dbReference type="GO" id="GO:0003677">
    <property type="term" value="F:DNA binding"/>
    <property type="evidence" value="ECO:0007669"/>
    <property type="project" value="UniProtKB-KW"/>
</dbReference>
<reference evidence="5 6" key="1">
    <citation type="journal article" date="2011" name="J. Bacteriol.">
        <title>Genome sequence of Lactobacillus amylovorus GRL1112.</title>
        <authorList>
            <person name="Kant R."/>
            <person name="Paulin L."/>
            <person name="Alatalo E."/>
            <person name="de Vos W.M."/>
            <person name="Palva A."/>
        </authorList>
    </citation>
    <scope>NUCLEOTIDE SEQUENCE [LARGE SCALE GENOMIC DNA]</scope>
    <source>
        <strain evidence="5 6">GRL 1112</strain>
    </source>
</reference>
<keyword evidence="2" id="KW-0680">Restriction system</keyword>
<name>E4SIP4_LACAR</name>
<feature type="domain" description="Type I restriction modification DNA specificity" evidence="4">
    <location>
        <begin position="19"/>
        <end position="199"/>
    </location>
</feature>
<dbReference type="CDD" id="cd17494">
    <property type="entry name" value="RMtype1_S_Sma198ORF994P-TRD2-CR2_like"/>
    <property type="match status" value="1"/>
</dbReference>
<evidence type="ECO:0000313" key="6">
    <source>
        <dbReference type="Proteomes" id="UP000007033"/>
    </source>
</evidence>
<dbReference type="REBASE" id="29125">
    <property type="entry name" value="S1.LamGRLORF5415P"/>
</dbReference>
<dbReference type="PATRIC" id="fig|695560.3.peg.1079"/>
<dbReference type="InterPro" id="IPR044946">
    <property type="entry name" value="Restrct_endonuc_typeI_TRD_sf"/>
</dbReference>
<dbReference type="HOGENOM" id="CLU_021095_2_1_9"/>
<keyword evidence="3" id="KW-0238">DNA-binding</keyword>
<dbReference type="RefSeq" id="WP_013437841.1">
    <property type="nucleotide sequence ID" value="NC_014724.1"/>
</dbReference>
<dbReference type="PANTHER" id="PTHR30408">
    <property type="entry name" value="TYPE-1 RESTRICTION ENZYME ECOKI SPECIFICITY PROTEIN"/>
    <property type="match status" value="1"/>
</dbReference>
<dbReference type="KEGG" id="lam:LA2_05420"/>
<dbReference type="EMBL" id="CP002338">
    <property type="protein sequence ID" value="ADQ59043.1"/>
    <property type="molecule type" value="Genomic_DNA"/>
</dbReference>
<dbReference type="Gene3D" id="3.90.220.20">
    <property type="entry name" value="DNA methylase specificity domains"/>
    <property type="match status" value="2"/>
</dbReference>
<dbReference type="InterPro" id="IPR052021">
    <property type="entry name" value="Type-I_RS_S_subunit"/>
</dbReference>
<dbReference type="AlphaFoldDB" id="E4SIP4"/>